<dbReference type="EMBL" id="JAVFKD010000012">
    <property type="protein sequence ID" value="KAK5993385.1"/>
    <property type="molecule type" value="Genomic_DNA"/>
</dbReference>
<evidence type="ECO:0000313" key="1">
    <source>
        <dbReference type="EMBL" id="KAK5993385.1"/>
    </source>
</evidence>
<reference evidence="1 2" key="1">
    <citation type="submission" date="2024-01" db="EMBL/GenBank/DDBJ databases">
        <title>Complete genome of Cladobotryum mycophilum ATHUM6906.</title>
        <authorList>
            <person name="Christinaki A.C."/>
            <person name="Myridakis A.I."/>
            <person name="Kouvelis V.N."/>
        </authorList>
    </citation>
    <scope>NUCLEOTIDE SEQUENCE [LARGE SCALE GENOMIC DNA]</scope>
    <source>
        <strain evidence="1 2">ATHUM6906</strain>
    </source>
</reference>
<sequence length="54" mass="6138">MASIVFIKLGYVLIVSMDHHEYTVGYNTREVEPSPAVESRLADEHVGYITLETR</sequence>
<keyword evidence="2" id="KW-1185">Reference proteome</keyword>
<evidence type="ECO:0000313" key="2">
    <source>
        <dbReference type="Proteomes" id="UP001338125"/>
    </source>
</evidence>
<comment type="caution">
    <text evidence="1">The sequence shown here is derived from an EMBL/GenBank/DDBJ whole genome shotgun (WGS) entry which is preliminary data.</text>
</comment>
<dbReference type="Proteomes" id="UP001338125">
    <property type="component" value="Unassembled WGS sequence"/>
</dbReference>
<organism evidence="1 2">
    <name type="scientific">Cladobotryum mycophilum</name>
    <dbReference type="NCBI Taxonomy" id="491253"/>
    <lineage>
        <taxon>Eukaryota</taxon>
        <taxon>Fungi</taxon>
        <taxon>Dikarya</taxon>
        <taxon>Ascomycota</taxon>
        <taxon>Pezizomycotina</taxon>
        <taxon>Sordariomycetes</taxon>
        <taxon>Hypocreomycetidae</taxon>
        <taxon>Hypocreales</taxon>
        <taxon>Hypocreaceae</taxon>
        <taxon>Cladobotryum</taxon>
    </lineage>
</organism>
<name>A0ABR0SMJ7_9HYPO</name>
<gene>
    <name evidence="1" type="ORF">PT974_06815</name>
</gene>
<accession>A0ABR0SMJ7</accession>
<proteinExistence type="predicted"/>
<protein>
    <submittedName>
        <fullName evidence="1">Uncharacterized protein</fullName>
    </submittedName>
</protein>